<comment type="caution">
    <text evidence="1">The sequence shown here is derived from an EMBL/GenBank/DDBJ whole genome shotgun (WGS) entry which is preliminary data.</text>
</comment>
<dbReference type="Proteomes" id="UP000093779">
    <property type="component" value="Unassembled WGS sequence"/>
</dbReference>
<protein>
    <submittedName>
        <fullName evidence="1">Uncharacterized protein</fullName>
    </submittedName>
</protein>
<evidence type="ECO:0000313" key="1">
    <source>
        <dbReference type="EMBL" id="OBF14433.1"/>
    </source>
</evidence>
<sequence>MIKVYPVADVAREILEPLGWTDGERWLKRRIKAGEIPGKRLSRNKVVMTDRHIEEWLNGDSAPAEEAPSDVVSLADGLSERARRRLAS</sequence>
<dbReference type="EMBL" id="LZHX01000087">
    <property type="protein sequence ID" value="OBF14433.1"/>
    <property type="molecule type" value="Genomic_DNA"/>
</dbReference>
<gene>
    <name evidence="1" type="ORF">A5726_25065</name>
</gene>
<proteinExistence type="predicted"/>
<name>A0A1A1YK30_9MYCO</name>
<dbReference type="AlphaFoldDB" id="A0A1A1YK30"/>
<evidence type="ECO:0000313" key="2">
    <source>
        <dbReference type="Proteomes" id="UP000093779"/>
    </source>
</evidence>
<organism evidence="1 2">
    <name type="scientific">Mycolicibacterium conceptionense</name>
    <dbReference type="NCBI Taxonomy" id="451644"/>
    <lineage>
        <taxon>Bacteria</taxon>
        <taxon>Bacillati</taxon>
        <taxon>Actinomycetota</taxon>
        <taxon>Actinomycetes</taxon>
        <taxon>Mycobacteriales</taxon>
        <taxon>Mycobacteriaceae</taxon>
        <taxon>Mycolicibacterium</taxon>
    </lineage>
</organism>
<reference evidence="1 2" key="1">
    <citation type="submission" date="2016-06" db="EMBL/GenBank/DDBJ databases">
        <authorList>
            <person name="Kjaerup R.B."/>
            <person name="Dalgaard T.S."/>
            <person name="Juul-Madsen H.R."/>
        </authorList>
    </citation>
    <scope>NUCLEOTIDE SEQUENCE [LARGE SCALE GENOMIC DNA]</scope>
    <source>
        <strain evidence="1 2">ACS1953</strain>
    </source>
</reference>
<accession>A0A1A1YK30</accession>